<dbReference type="Proteomes" id="UP000319144">
    <property type="component" value="Segment"/>
</dbReference>
<dbReference type="EMBL" id="KP896483">
    <property type="protein sequence ID" value="AMB61245.1"/>
    <property type="molecule type" value="Genomic_DNA"/>
</dbReference>
<reference evidence="1 6" key="2">
    <citation type="submission" date="2014-05" db="EMBL/GenBank/DDBJ databases">
        <authorList>
            <person name="Liu W."/>
            <person name="Tong Y."/>
            <person name="Huang D."/>
            <person name="Xu X."/>
            <person name="Wang W."/>
            <person name="Lu Q."/>
            <person name="Fan H."/>
            <person name="An X."/>
            <person name="Huang Y."/>
        </authorList>
    </citation>
    <scope>NUCLEOTIDE SEQUENCE [LARGE SCALE GENOMIC DNA]</scope>
    <source>
        <strain evidence="1">Hebei/BD6728/2013</strain>
    </source>
</reference>
<accession>A0A075FDG7</accession>
<evidence type="ECO:0000313" key="1">
    <source>
        <dbReference type="EMBL" id="AIE89147.1"/>
    </source>
</evidence>
<name>A0A075FDG7_9ADEN</name>
<evidence type="ECO:0000313" key="2">
    <source>
        <dbReference type="EMBL" id="AIE89213.1"/>
    </source>
</evidence>
<dbReference type="EMBL" id="KJ883522">
    <property type="protein sequence ID" value="AIE89213.1"/>
    <property type="molecule type" value="Genomic_DNA"/>
</dbReference>
<dbReference type="Proteomes" id="UP000136442">
    <property type="component" value="Genome"/>
</dbReference>
<reference evidence="3 8" key="4">
    <citation type="submission" date="2015-03" db="EMBL/GenBank/DDBJ databases">
        <title>Outbreak of Febrile Respiratory Illness Associated with various Adenovirus serotypes Infection in Chinese Military Training Camp: A literature review and cases reports.</title>
        <authorList>
            <person name="Lu Q."/>
            <person name="Guo C."/>
            <person name="Huang D."/>
            <person name="Wo Y."/>
            <person name="Tong Y."/>
            <person name="Liu W."/>
            <person name="Cao W."/>
        </authorList>
    </citation>
    <scope>NUCLEOTIDE SEQUENCE [LARGE SCALE GENOMIC DNA]</scope>
    <source>
        <strain evidence="3 8">Hebei/BD01/2012</strain>
        <strain evidence="4">Liaoning/LS01/2013</strain>
    </source>
</reference>
<evidence type="ECO:0000313" key="5">
    <source>
        <dbReference type="Proteomes" id="UP000136442"/>
    </source>
</evidence>
<protein>
    <submittedName>
        <fullName evidence="1">E4 145R protein</fullName>
    </submittedName>
</protein>
<organism evidence="1 6">
    <name type="scientific">Human adenovirus 55</name>
    <dbReference type="NCBI Taxonomy" id="714978"/>
    <lineage>
        <taxon>Viruses</taxon>
        <taxon>Varidnaviria</taxon>
        <taxon>Bamfordvirae</taxon>
        <taxon>Preplasmiviricota</taxon>
        <taxon>Polisuviricotina</taxon>
        <taxon>Pharingeaviricetes</taxon>
        <taxon>Rowavirales</taxon>
        <taxon>Adenoviridae</taxon>
        <taxon>Mastadenovirus</taxon>
        <taxon>Mastadenovirus blackbeardi</taxon>
        <taxon>Human mastadenovirus B</taxon>
    </lineage>
</organism>
<proteinExistence type="predicted"/>
<evidence type="ECO:0000313" key="7">
    <source>
        <dbReference type="Proteomes" id="UP000316673"/>
    </source>
</evidence>
<reference evidence="7" key="3">
    <citation type="submission" date="2015-03" db="EMBL/GenBank/DDBJ databases">
        <title>Outbreak of Febrile Respiratory Illness Associated with various Adenovirus serotypes Infection in Chinese Military Training Camp: A literature review and cases reports.</title>
        <authorList>
            <person name="Lu Q."/>
            <person name="Guo C."/>
            <person name="Tong Y."/>
            <person name="Liu W."/>
            <person name="Cao W."/>
        </authorList>
    </citation>
    <scope>NUCLEOTIDE SEQUENCE [LARGE SCALE GENOMIC DNA]</scope>
    <source>
        <strain evidence="7">Liaoning/LS01/2013</strain>
    </source>
</reference>
<evidence type="ECO:0000313" key="8">
    <source>
        <dbReference type="Proteomes" id="UP000319144"/>
    </source>
</evidence>
<dbReference type="Proteomes" id="UP000158851">
    <property type="component" value="Segment"/>
</dbReference>
<evidence type="ECO:0000313" key="4">
    <source>
        <dbReference type="EMBL" id="AMB61245.1"/>
    </source>
</evidence>
<dbReference type="Proteomes" id="UP000316673">
    <property type="component" value="Segment"/>
</dbReference>
<evidence type="ECO:0000313" key="6">
    <source>
        <dbReference type="Proteomes" id="UP000158851"/>
    </source>
</evidence>
<sequence length="145" mass="16297">MTLVFFYFLQTHSKLTMLERSAVTYCICIPEVLNVFLANFSFIQFLQETLPDYISSNFDDITGGSQYAYSNLVFAGANWGGLRLYCTVACPALVPGGLLAKQFGDNMKEYLQLELREELRANGMSIDVAILNLLQVTQEQDILSL</sequence>
<dbReference type="EMBL" id="KP896478">
    <property type="protein sequence ID" value="AMB61078.1"/>
    <property type="molecule type" value="Genomic_DNA"/>
</dbReference>
<dbReference type="EMBL" id="KJ883520">
    <property type="protein sequence ID" value="AIE89147.1"/>
    <property type="molecule type" value="Genomic_DNA"/>
</dbReference>
<evidence type="ECO:0000313" key="3">
    <source>
        <dbReference type="EMBL" id="AMB61078.1"/>
    </source>
</evidence>
<reference evidence="2 5" key="1">
    <citation type="submission" date="2014-05" db="EMBL/GenBank/DDBJ databases">
        <authorList>
            <person name="Liu W."/>
            <person name="Tong Y."/>
            <person name="Qin C."/>
            <person name="Huang D."/>
            <person name="Xu X."/>
            <person name="Wang W."/>
            <person name="Lu Q."/>
            <person name="Fan H."/>
            <person name="An X."/>
        </authorList>
    </citation>
    <scope>NUCLEOTIDE SEQUENCE [LARGE SCALE GENOMIC DNA]</scope>
    <source>
        <strain evidence="2">Shanxi/QZ01/2011</strain>
    </source>
</reference>